<feature type="transmembrane region" description="Helical" evidence="1">
    <location>
        <begin position="12"/>
        <end position="32"/>
    </location>
</feature>
<dbReference type="EMBL" id="CP034348">
    <property type="protein sequence ID" value="QGX97702.1"/>
    <property type="molecule type" value="Genomic_DNA"/>
</dbReference>
<organism evidence="2 3">
    <name type="scientific">Roseovarius faecimaris</name>
    <dbReference type="NCBI Taxonomy" id="2494550"/>
    <lineage>
        <taxon>Bacteria</taxon>
        <taxon>Pseudomonadati</taxon>
        <taxon>Pseudomonadota</taxon>
        <taxon>Alphaproteobacteria</taxon>
        <taxon>Rhodobacterales</taxon>
        <taxon>Roseobacteraceae</taxon>
        <taxon>Roseovarius</taxon>
    </lineage>
</organism>
<keyword evidence="1" id="KW-0472">Membrane</keyword>
<keyword evidence="1" id="KW-1133">Transmembrane helix</keyword>
<dbReference type="RefSeq" id="WP_157706335.1">
    <property type="nucleotide sequence ID" value="NZ_CP034348.1"/>
</dbReference>
<dbReference type="AlphaFoldDB" id="A0A6I6IN45"/>
<evidence type="ECO:0000313" key="2">
    <source>
        <dbReference type="EMBL" id="QGX97702.1"/>
    </source>
</evidence>
<keyword evidence="1" id="KW-0812">Transmembrane</keyword>
<evidence type="ECO:0000313" key="3">
    <source>
        <dbReference type="Proteomes" id="UP000428330"/>
    </source>
</evidence>
<reference evidence="3" key="1">
    <citation type="submission" date="2018-12" db="EMBL/GenBank/DDBJ databases">
        <title>Complete genome sequence of Roseovarius sp. MME-070.</title>
        <authorList>
            <person name="Nam Y.-D."/>
            <person name="Kang J."/>
            <person name="Chung W.-H."/>
            <person name="Park Y.S."/>
        </authorList>
    </citation>
    <scope>NUCLEOTIDE SEQUENCE [LARGE SCALE GENOMIC DNA]</scope>
    <source>
        <strain evidence="3">MME-070</strain>
    </source>
</reference>
<dbReference type="Proteomes" id="UP000428330">
    <property type="component" value="Chromosome"/>
</dbReference>
<keyword evidence="3" id="KW-1185">Reference proteome</keyword>
<name>A0A6I6IN45_9RHOB</name>
<dbReference type="OrthoDB" id="7862899at2"/>
<proteinExistence type="predicted"/>
<protein>
    <submittedName>
        <fullName evidence="2">Uncharacterized protein</fullName>
    </submittedName>
</protein>
<dbReference type="KEGG" id="rom:EI983_05160"/>
<accession>A0A6I6IN45</accession>
<sequence>MSKPRSSGTTLTTVAVAGFVIVTALLLMPGYFERWSAKPPEDAVFYASQAVERRTRVFHADGTFGRIPAGVGFGRVLSFECGTSREARREFGWRGAREVLFDCPIQFEDMGGQTYAWVFRLIPDTDPAADPSPEGYRPMHIDAEEARDILTARGLMP</sequence>
<gene>
    <name evidence="2" type="ORF">EI983_05160</name>
</gene>
<evidence type="ECO:0000256" key="1">
    <source>
        <dbReference type="SAM" id="Phobius"/>
    </source>
</evidence>